<feature type="region of interest" description="Disordered" evidence="1">
    <location>
        <begin position="255"/>
        <end position="314"/>
    </location>
</feature>
<protein>
    <submittedName>
        <fullName evidence="5">Transformer-like protein A</fullName>
    </submittedName>
</protein>
<dbReference type="WBParaSite" id="DME_0000034401-mRNA-1">
    <property type="protein sequence ID" value="DME_0000034401-mRNA-1"/>
    <property type="gene ID" value="DME_0000034401"/>
</dbReference>
<evidence type="ECO:0000256" key="1">
    <source>
        <dbReference type="SAM" id="MobiDB-lite"/>
    </source>
</evidence>
<gene>
    <name evidence="2" type="ORF">DME_LOCUS4704</name>
</gene>
<dbReference type="AlphaFoldDB" id="A0A0N4U180"/>
<feature type="compositionally biased region" description="Basic and acidic residues" evidence="1">
    <location>
        <begin position="255"/>
        <end position="286"/>
    </location>
</feature>
<evidence type="ECO:0000313" key="4">
    <source>
        <dbReference type="Proteomes" id="UP000274756"/>
    </source>
</evidence>
<feature type="region of interest" description="Disordered" evidence="1">
    <location>
        <begin position="1"/>
        <end position="94"/>
    </location>
</feature>
<reference evidence="5" key="1">
    <citation type="submission" date="2017-02" db="UniProtKB">
        <authorList>
            <consortium name="WormBaseParasite"/>
        </authorList>
    </citation>
    <scope>IDENTIFICATION</scope>
</reference>
<feature type="compositionally biased region" description="Basic residues" evidence="1">
    <location>
        <begin position="287"/>
        <end position="314"/>
    </location>
</feature>
<feature type="compositionally biased region" description="Basic and acidic residues" evidence="1">
    <location>
        <begin position="59"/>
        <end position="94"/>
    </location>
</feature>
<evidence type="ECO:0000313" key="3">
    <source>
        <dbReference type="Proteomes" id="UP000038040"/>
    </source>
</evidence>
<reference evidence="2 4" key="2">
    <citation type="submission" date="2018-11" db="EMBL/GenBank/DDBJ databases">
        <authorList>
            <consortium name="Pathogen Informatics"/>
        </authorList>
    </citation>
    <scope>NUCLEOTIDE SEQUENCE [LARGE SCALE GENOMIC DNA]</scope>
</reference>
<feature type="compositionally biased region" description="Basic residues" evidence="1">
    <location>
        <begin position="206"/>
        <end position="221"/>
    </location>
</feature>
<proteinExistence type="predicted"/>
<feature type="region of interest" description="Disordered" evidence="1">
    <location>
        <begin position="170"/>
        <end position="235"/>
    </location>
</feature>
<organism evidence="3 5">
    <name type="scientific">Dracunculus medinensis</name>
    <name type="common">Guinea worm</name>
    <dbReference type="NCBI Taxonomy" id="318479"/>
    <lineage>
        <taxon>Eukaryota</taxon>
        <taxon>Metazoa</taxon>
        <taxon>Ecdysozoa</taxon>
        <taxon>Nematoda</taxon>
        <taxon>Chromadorea</taxon>
        <taxon>Rhabditida</taxon>
        <taxon>Spirurina</taxon>
        <taxon>Dracunculoidea</taxon>
        <taxon>Dracunculidae</taxon>
        <taxon>Dracunculus</taxon>
    </lineage>
</organism>
<dbReference type="Proteomes" id="UP000274756">
    <property type="component" value="Unassembled WGS sequence"/>
</dbReference>
<dbReference type="EMBL" id="UYYG01001150">
    <property type="protein sequence ID" value="VDN54731.1"/>
    <property type="molecule type" value="Genomic_DNA"/>
</dbReference>
<feature type="compositionally biased region" description="Basic residues" evidence="1">
    <location>
        <begin position="30"/>
        <end position="44"/>
    </location>
</feature>
<evidence type="ECO:0000313" key="2">
    <source>
        <dbReference type="EMBL" id="VDN54731.1"/>
    </source>
</evidence>
<accession>A0A0N4U180</accession>
<name>A0A0N4U180_DRAME</name>
<evidence type="ECO:0000313" key="5">
    <source>
        <dbReference type="WBParaSite" id="DME_0000034401-mRNA-1"/>
    </source>
</evidence>
<feature type="compositionally biased region" description="Polar residues" evidence="1">
    <location>
        <begin position="173"/>
        <end position="184"/>
    </location>
</feature>
<feature type="compositionally biased region" description="Basic and acidic residues" evidence="1">
    <location>
        <begin position="195"/>
        <end position="205"/>
    </location>
</feature>
<keyword evidence="4" id="KW-1185">Reference proteome</keyword>
<dbReference type="Proteomes" id="UP000038040">
    <property type="component" value="Unplaced"/>
</dbReference>
<sequence length="314" mass="37125">MEASRTVGSELKTRKSPSPEDFGSLSSSRKGGRYRARSPSPFRRRSFERSSHRNHSRSRSRDREMRKSREKGKERVPSDRTRSRSTDRLKNAQSKDCDSLIMAFKQKLEDTISNEDVFESKTCSFEFLHIEIVMQFLIRRCEKKKLMSKGGECGIQPAQDPHLLRAKRHGTGSVLSPSRGNGDTSPLEIRSSMSESEKERIEVENRRRRIRRTAKLHRQRHGSNANDSSEDESERKAILAHRLKVQMQRALKKTAEELKEEERQKREEQFRERRRRDERLHEESLERKRRYLKERERRHRRHSGSRRHSSSSSC</sequence>